<dbReference type="EMBL" id="BART01032759">
    <property type="protein sequence ID" value="GAH14439.1"/>
    <property type="molecule type" value="Genomic_DNA"/>
</dbReference>
<protein>
    <submittedName>
        <fullName evidence="1">Uncharacterized protein</fullName>
    </submittedName>
</protein>
<gene>
    <name evidence="1" type="ORF">S01H4_56524</name>
</gene>
<sequence>MNEGKENRPIINKKDPFKEIEKVMRYREIYYIKS</sequence>
<name>X1EBC0_9ZZZZ</name>
<organism evidence="1">
    <name type="scientific">marine sediment metagenome</name>
    <dbReference type="NCBI Taxonomy" id="412755"/>
    <lineage>
        <taxon>unclassified sequences</taxon>
        <taxon>metagenomes</taxon>
        <taxon>ecological metagenomes</taxon>
    </lineage>
</organism>
<proteinExistence type="predicted"/>
<reference evidence="1" key="1">
    <citation type="journal article" date="2014" name="Front. Microbiol.">
        <title>High frequency of phylogenetically diverse reductive dehalogenase-homologous genes in deep subseafloor sedimentary metagenomes.</title>
        <authorList>
            <person name="Kawai M."/>
            <person name="Futagami T."/>
            <person name="Toyoda A."/>
            <person name="Takaki Y."/>
            <person name="Nishi S."/>
            <person name="Hori S."/>
            <person name="Arai W."/>
            <person name="Tsubouchi T."/>
            <person name="Morono Y."/>
            <person name="Uchiyama I."/>
            <person name="Ito T."/>
            <person name="Fujiyama A."/>
            <person name="Inagaki F."/>
            <person name="Takami H."/>
        </authorList>
    </citation>
    <scope>NUCLEOTIDE SEQUENCE</scope>
    <source>
        <strain evidence="1">Expedition CK06-06</strain>
    </source>
</reference>
<accession>X1EBC0</accession>
<comment type="caution">
    <text evidence="1">The sequence shown here is derived from an EMBL/GenBank/DDBJ whole genome shotgun (WGS) entry which is preliminary data.</text>
</comment>
<evidence type="ECO:0000313" key="1">
    <source>
        <dbReference type="EMBL" id="GAH14439.1"/>
    </source>
</evidence>
<feature type="non-terminal residue" evidence="1">
    <location>
        <position position="34"/>
    </location>
</feature>
<dbReference type="AlphaFoldDB" id="X1EBC0"/>